<organism evidence="5 6">
    <name type="scientific">Gluconacetobacter sacchari DSM 12717</name>
    <dbReference type="NCBI Taxonomy" id="1307940"/>
    <lineage>
        <taxon>Bacteria</taxon>
        <taxon>Pseudomonadati</taxon>
        <taxon>Pseudomonadota</taxon>
        <taxon>Alphaproteobacteria</taxon>
        <taxon>Acetobacterales</taxon>
        <taxon>Acetobacteraceae</taxon>
        <taxon>Gluconacetobacter</taxon>
    </lineage>
</organism>
<comment type="caution">
    <text evidence="5">The sequence shown here is derived from an EMBL/GenBank/DDBJ whole genome shotgun (WGS) entry which is preliminary data.</text>
</comment>
<dbReference type="EMBL" id="BAQP01000092">
    <property type="protein sequence ID" value="GBQ24240.1"/>
    <property type="molecule type" value="Genomic_DNA"/>
</dbReference>
<feature type="domain" description="Pirin N-terminal" evidence="3">
    <location>
        <begin position="15"/>
        <end position="123"/>
    </location>
</feature>
<sequence length="240" mass="25828">MEAIAMIDVRPFAELGHADHGWLDAKHHFSFADYHDPRRMHWGALRVWNDDAIAPGTGFGAHPHRDMEIITYVREGAVTHEDSLGNTGRTEAGDVQVMSAGTGIRHSEYNREPGTTRLFQIWIMPDRAGHAPSWGTRAFPRGARGGGFVALASGRAADAGGDALPIHADARVLGATLKKGERAEYHLGAERLGYLVPAAGRVEIEDRTVGTRDGAAISGTDLLVVRALEDAEIVLVDVAA</sequence>
<evidence type="ECO:0000313" key="6">
    <source>
        <dbReference type="Proteomes" id="UP001060895"/>
    </source>
</evidence>
<dbReference type="CDD" id="cd02910">
    <property type="entry name" value="cupin_Yhhw_N"/>
    <property type="match status" value="1"/>
</dbReference>
<dbReference type="Pfam" id="PF17954">
    <property type="entry name" value="Pirin_C_2"/>
    <property type="match status" value="1"/>
</dbReference>
<evidence type="ECO:0000313" key="5">
    <source>
        <dbReference type="EMBL" id="GBQ24240.1"/>
    </source>
</evidence>
<keyword evidence="6" id="KW-1185">Reference proteome</keyword>
<feature type="domain" description="Quercetin 2,3-dioxygenase C-terminal cupin" evidence="4">
    <location>
        <begin position="158"/>
        <end position="238"/>
    </location>
</feature>
<dbReference type="InterPro" id="IPR014710">
    <property type="entry name" value="RmlC-like_jellyroll"/>
</dbReference>
<dbReference type="Gene3D" id="2.60.120.10">
    <property type="entry name" value="Jelly Rolls"/>
    <property type="match status" value="2"/>
</dbReference>
<dbReference type="PANTHER" id="PTHR43212:SF3">
    <property type="entry name" value="QUERCETIN 2,3-DIOXYGENASE"/>
    <property type="match status" value="1"/>
</dbReference>
<evidence type="ECO:0000259" key="3">
    <source>
        <dbReference type="Pfam" id="PF02678"/>
    </source>
</evidence>
<gene>
    <name evidence="5" type="ORF">AA12717_1732</name>
</gene>
<dbReference type="SUPFAM" id="SSF51182">
    <property type="entry name" value="RmlC-like cupins"/>
    <property type="match status" value="1"/>
</dbReference>
<dbReference type="PIRSF" id="PIRSF006232">
    <property type="entry name" value="Pirin"/>
    <property type="match status" value="1"/>
</dbReference>
<dbReference type="Proteomes" id="UP001060895">
    <property type="component" value="Unassembled WGS sequence"/>
</dbReference>
<dbReference type="PANTHER" id="PTHR43212">
    <property type="entry name" value="QUERCETIN 2,3-DIOXYGENASE"/>
    <property type="match status" value="1"/>
</dbReference>
<reference evidence="5" key="1">
    <citation type="submission" date="2013-04" db="EMBL/GenBank/DDBJ databases">
        <title>The genome sequencing project of 58 acetic acid bacteria.</title>
        <authorList>
            <person name="Okamoto-Kainuma A."/>
            <person name="Ishikawa M."/>
            <person name="Umino S."/>
            <person name="Koizumi Y."/>
            <person name="Shiwa Y."/>
            <person name="Yoshikawa H."/>
            <person name="Matsutani M."/>
            <person name="Matsushita K."/>
        </authorList>
    </citation>
    <scope>NUCLEOTIDE SEQUENCE</scope>
    <source>
        <strain evidence="5">DSM 12717</strain>
    </source>
</reference>
<evidence type="ECO:0000259" key="4">
    <source>
        <dbReference type="Pfam" id="PF17954"/>
    </source>
</evidence>
<dbReference type="InterPro" id="IPR003829">
    <property type="entry name" value="Pirin_N_dom"/>
</dbReference>
<evidence type="ECO:0000256" key="2">
    <source>
        <dbReference type="RuleBase" id="RU003457"/>
    </source>
</evidence>
<accession>A0ABQ0P6I8</accession>
<proteinExistence type="inferred from homology"/>
<dbReference type="InterPro" id="IPR011051">
    <property type="entry name" value="RmlC_Cupin_sf"/>
</dbReference>
<name>A0ABQ0P6I8_9PROT</name>
<dbReference type="InterPro" id="IPR041602">
    <property type="entry name" value="Quercetinase_C"/>
</dbReference>
<dbReference type="Pfam" id="PF02678">
    <property type="entry name" value="Pirin"/>
    <property type="match status" value="1"/>
</dbReference>
<protein>
    <submittedName>
        <fullName evidence="5">Pirin</fullName>
    </submittedName>
</protein>
<dbReference type="InterPro" id="IPR012093">
    <property type="entry name" value="Pirin"/>
</dbReference>
<comment type="similarity">
    <text evidence="1 2">Belongs to the pirin family.</text>
</comment>
<evidence type="ECO:0000256" key="1">
    <source>
        <dbReference type="ARBA" id="ARBA00008416"/>
    </source>
</evidence>